<dbReference type="PANTHER" id="PTHR28498:SF1">
    <property type="entry name" value="ZINC FINGER SWIM DOMAIN-CONTAINING PROTEIN 7"/>
    <property type="match status" value="1"/>
</dbReference>
<dbReference type="GO" id="GO:0000724">
    <property type="term" value="P:double-strand break repair via homologous recombination"/>
    <property type="evidence" value="ECO:0007669"/>
    <property type="project" value="TreeGrafter"/>
</dbReference>
<proteinExistence type="predicted"/>
<keyword evidence="1" id="KW-0479">Metal-binding</keyword>
<dbReference type="PANTHER" id="PTHR28498">
    <property type="entry name" value="ZINC FINGER SWIM DOMAIN-CONTAINING PROTEIN 7"/>
    <property type="match status" value="1"/>
</dbReference>
<protein>
    <submittedName>
        <fullName evidence="3">Zinc finger swim domain-containing protein 7</fullName>
    </submittedName>
</protein>
<keyword evidence="4" id="KW-1185">Reference proteome</keyword>
<evidence type="ECO:0000256" key="1">
    <source>
        <dbReference type="PROSITE-ProRule" id="PRU00325"/>
    </source>
</evidence>
<name>A0AAV4CCT0_9GAST</name>
<keyword evidence="1" id="KW-0863">Zinc-finger</keyword>
<dbReference type="Proteomes" id="UP000735302">
    <property type="component" value="Unassembled WGS sequence"/>
</dbReference>
<keyword evidence="1" id="KW-0862">Zinc</keyword>
<dbReference type="GO" id="GO:0008270">
    <property type="term" value="F:zinc ion binding"/>
    <property type="evidence" value="ECO:0007669"/>
    <property type="project" value="UniProtKB-KW"/>
</dbReference>
<evidence type="ECO:0000313" key="3">
    <source>
        <dbReference type="EMBL" id="GFO29693.1"/>
    </source>
</evidence>
<dbReference type="Pfam" id="PF04434">
    <property type="entry name" value="SWIM"/>
    <property type="match status" value="1"/>
</dbReference>
<comment type="caution">
    <text evidence="3">The sequence shown here is derived from an EMBL/GenBank/DDBJ whole genome shotgun (WGS) entry which is preliminary data.</text>
</comment>
<dbReference type="EMBL" id="BLXT01006181">
    <property type="protein sequence ID" value="GFO29693.1"/>
    <property type="molecule type" value="Genomic_DNA"/>
</dbReference>
<sequence>MKDAANRCFRAVKVLKTARVAGAVLREFLGCPQQLRAASQVIGASGTPYTCFPNLKYCSCPAYQFSVLRKESQLMCKHVLALKLAEAMEVVKPLPVSDAEITSMIAAMD</sequence>
<dbReference type="GO" id="GO:0097196">
    <property type="term" value="C:Shu complex"/>
    <property type="evidence" value="ECO:0007669"/>
    <property type="project" value="TreeGrafter"/>
</dbReference>
<accession>A0AAV4CCT0</accession>
<evidence type="ECO:0000259" key="2">
    <source>
        <dbReference type="PROSITE" id="PS50966"/>
    </source>
</evidence>
<dbReference type="AlphaFoldDB" id="A0AAV4CCT0"/>
<evidence type="ECO:0000313" key="4">
    <source>
        <dbReference type="Proteomes" id="UP000735302"/>
    </source>
</evidence>
<dbReference type="InterPro" id="IPR007527">
    <property type="entry name" value="Znf_SWIM"/>
</dbReference>
<feature type="domain" description="SWIM-type" evidence="2">
    <location>
        <begin position="49"/>
        <end position="87"/>
    </location>
</feature>
<dbReference type="PROSITE" id="PS50966">
    <property type="entry name" value="ZF_SWIM"/>
    <property type="match status" value="1"/>
</dbReference>
<organism evidence="3 4">
    <name type="scientific">Plakobranchus ocellatus</name>
    <dbReference type="NCBI Taxonomy" id="259542"/>
    <lineage>
        <taxon>Eukaryota</taxon>
        <taxon>Metazoa</taxon>
        <taxon>Spiralia</taxon>
        <taxon>Lophotrochozoa</taxon>
        <taxon>Mollusca</taxon>
        <taxon>Gastropoda</taxon>
        <taxon>Heterobranchia</taxon>
        <taxon>Euthyneura</taxon>
        <taxon>Panpulmonata</taxon>
        <taxon>Sacoglossa</taxon>
        <taxon>Placobranchoidea</taxon>
        <taxon>Plakobranchidae</taxon>
        <taxon>Plakobranchus</taxon>
    </lineage>
</organism>
<reference evidence="3 4" key="1">
    <citation type="journal article" date="2021" name="Elife">
        <title>Chloroplast acquisition without the gene transfer in kleptoplastic sea slugs, Plakobranchus ocellatus.</title>
        <authorList>
            <person name="Maeda T."/>
            <person name="Takahashi S."/>
            <person name="Yoshida T."/>
            <person name="Shimamura S."/>
            <person name="Takaki Y."/>
            <person name="Nagai Y."/>
            <person name="Toyoda A."/>
            <person name="Suzuki Y."/>
            <person name="Arimoto A."/>
            <person name="Ishii H."/>
            <person name="Satoh N."/>
            <person name="Nishiyama T."/>
            <person name="Hasebe M."/>
            <person name="Maruyama T."/>
            <person name="Minagawa J."/>
            <person name="Obokata J."/>
            <person name="Shigenobu S."/>
        </authorList>
    </citation>
    <scope>NUCLEOTIDE SEQUENCE [LARGE SCALE GENOMIC DNA]</scope>
</reference>
<gene>
    <name evidence="3" type="ORF">PoB_005619800</name>
</gene>